<evidence type="ECO:0000256" key="5">
    <source>
        <dbReference type="PIRNR" id="PIRNR000197"/>
    </source>
</evidence>
<comment type="pathway">
    <text evidence="1 5">Amino-acid degradation; L-proline degradation into L-glutamate; L-glutamate from L-proline: step 2/2.</text>
</comment>
<comment type="cofactor">
    <cofactor evidence="5">
        <name>FAD</name>
        <dbReference type="ChEBI" id="CHEBI:57692"/>
    </cofactor>
</comment>
<comment type="similarity">
    <text evidence="5">In the C-terminal section; belongs to the aldehyde dehydrogenase family.</text>
</comment>
<dbReference type="PIRSF" id="PIRSF000197">
    <property type="entry name" value="Bifunct_PutA"/>
    <property type="match status" value="1"/>
</dbReference>
<dbReference type="InterPro" id="IPR024089">
    <property type="entry name" value="PRODH_PutA_dom_I/II"/>
</dbReference>
<dbReference type="InterPro" id="IPR016161">
    <property type="entry name" value="Ald_DH/histidinol_DH"/>
</dbReference>
<evidence type="ECO:0000256" key="2">
    <source>
        <dbReference type="ARBA" id="ARBA00023002"/>
    </source>
</evidence>
<protein>
    <recommendedName>
        <fullName evidence="5">Bifunctional protein PutA</fullName>
    </recommendedName>
    <domain>
        <recommendedName>
            <fullName evidence="5">Proline dehydrogenase</fullName>
            <ecNumber evidence="5">1.5.5.2</ecNumber>
        </recommendedName>
        <alternativeName>
            <fullName evidence="5">Proline oxidase</fullName>
        </alternativeName>
    </domain>
    <domain>
        <recommendedName>
            <fullName evidence="5">Delta-1-pyrroline-5-carboxylate dehydrogenase</fullName>
            <shortName evidence="5">P5C dehydrogenase</shortName>
            <ecNumber evidence="5">1.2.1.88</ecNumber>
        </recommendedName>
        <alternativeName>
            <fullName evidence="5">L-glutamate gamma-semialdehyde dehydrogenase</fullName>
        </alternativeName>
    </domain>
</protein>
<dbReference type="InterPro" id="IPR002872">
    <property type="entry name" value="Proline_DH_dom"/>
</dbReference>
<evidence type="ECO:0000313" key="9">
    <source>
        <dbReference type="EMBL" id="MDT3280323.1"/>
    </source>
</evidence>
<dbReference type="PANTHER" id="PTHR42862">
    <property type="entry name" value="DELTA-1-PYRROLINE-5-CARBOXYLATE DEHYDROGENASE 1, ISOFORM A-RELATED"/>
    <property type="match status" value="1"/>
</dbReference>
<dbReference type="Pfam" id="PF00171">
    <property type="entry name" value="Aldedh"/>
    <property type="match status" value="1"/>
</dbReference>
<dbReference type="InterPro" id="IPR016162">
    <property type="entry name" value="Ald_DH_N"/>
</dbReference>
<keyword evidence="5" id="KW-0678">Repressor</keyword>
<keyword evidence="5" id="KW-0238">DNA-binding</keyword>
<dbReference type="GO" id="GO:0003842">
    <property type="term" value="F:L-glutamate gamma-semialdehyde dehydrogenase activity"/>
    <property type="evidence" value="ECO:0007669"/>
    <property type="project" value="UniProtKB-EC"/>
</dbReference>
<feature type="domain" description="Aldehyde dehydrogenase" evidence="6">
    <location>
        <begin position="583"/>
        <end position="1042"/>
    </location>
</feature>
<accession>A0ABU3FZ35</accession>
<dbReference type="Pfam" id="PF01619">
    <property type="entry name" value="Pro_dh"/>
    <property type="match status" value="1"/>
</dbReference>
<dbReference type="NCBIfam" id="NF008869">
    <property type="entry name" value="PRK11904.1"/>
    <property type="match status" value="1"/>
</dbReference>
<dbReference type="InterPro" id="IPR005933">
    <property type="entry name" value="PutA_C"/>
</dbReference>
<comment type="caution">
    <text evidence="9">The sequence shown here is derived from an EMBL/GenBank/DDBJ whole genome shotgun (WGS) entry which is preliminary data.</text>
</comment>
<gene>
    <name evidence="9" type="primary">putA</name>
    <name evidence="9" type="ORF">Q4Q50_08450</name>
</gene>
<evidence type="ECO:0000259" key="7">
    <source>
        <dbReference type="Pfam" id="PF01619"/>
    </source>
</evidence>
<dbReference type="NCBIfam" id="TIGR01238">
    <property type="entry name" value="D1pyr5carbox3"/>
    <property type="match status" value="1"/>
</dbReference>
<name>A0ABU3FZ35_9GAMM</name>
<dbReference type="InterPro" id="IPR024082">
    <property type="entry name" value="PRODH_PutA_dom_II"/>
</dbReference>
<evidence type="ECO:0000259" key="6">
    <source>
        <dbReference type="Pfam" id="PF00171"/>
    </source>
</evidence>
<evidence type="ECO:0000313" key="10">
    <source>
        <dbReference type="Proteomes" id="UP001249505"/>
    </source>
</evidence>
<dbReference type="InterPro" id="IPR016160">
    <property type="entry name" value="Ald_DH_CS_CYS"/>
</dbReference>
<dbReference type="GO" id="GO:0004657">
    <property type="term" value="F:proline dehydrogenase activity"/>
    <property type="evidence" value="ECO:0007669"/>
    <property type="project" value="UniProtKB-EC"/>
</dbReference>
<dbReference type="InterPro" id="IPR015590">
    <property type="entry name" value="Aldehyde_DH_dom"/>
</dbReference>
<keyword evidence="10" id="KW-1185">Reference proteome</keyword>
<dbReference type="SUPFAM" id="SSF51730">
    <property type="entry name" value="FAD-linked oxidoreductase"/>
    <property type="match status" value="1"/>
</dbReference>
<dbReference type="RefSeq" id="WP_311899036.1">
    <property type="nucleotide sequence ID" value="NZ_JAUOES010000007.1"/>
</dbReference>
<feature type="domain" description="Proline dehydrogenase PutA" evidence="8">
    <location>
        <begin position="81"/>
        <end position="194"/>
    </location>
</feature>
<evidence type="ECO:0000259" key="8">
    <source>
        <dbReference type="Pfam" id="PF14850"/>
    </source>
</evidence>
<proteinExistence type="inferred from homology"/>
<sequence>MEAITMFKASEVLAGRYDSANLDELFKAISDNYIVDEEQYLSELIQLVPSSDEAIERVTRRAHELVNKVRQFDKKGLMVGIDAFLQQYSLETQEGIILMCLAEALLRIPDAATADALIEDKLSGAKWDEHMSKSDSVLVNASTWGLMLTGKIVKLDKKIDGTPSNLLSRLVNRLGEPVIRQAMMAAMKIMGKQFVLGRNMKEALKNSEDKRKLGYTHSYDMLGEAALTRKDAEKYYTDYANAITELGAQSYNENESPRPTISIKLSALHPRYEVANEDRVLTELYDTVIRLIKLARGLNIGISIDAEEVDRLELSLKLFQKLFNSEAAKGWGLLGIVVQAYSKRALPVLVWLTRLAKEQGDEIPLRLVKGAYWDSELKWAQQAGEAAYPLYTRKAGTDVSYLACARYLLSDATRGAIYPQFASHNAQTVAAISDMAGDRHHEFQRLHGMGQELYDTILSEAGAKSVRIYAPIGAHKDLLPYLVRRLLENGANTSFVHKLVDPKTPIESLVVHPLKTLTGYKTLANNKIVLPADIFGSERKNSKGLNMNIISESEPFFAALEQFKNTQWQAGPLVNGKTLTGEHKTVVSPFDTTQTVGQVAFADDAAIEQALASAEAAFASWARTPVETRASALQKLADLLEENREELIALCTREAGKSIQDGIDEVREAVDFCRYYAVQAKKMMAKPELLPGPTGELNELFLQGRGVFVCISPWNFPLAIFLGQVSAALAAGNTVIAKPAEQTSIIGYRAVQLAHQAGIPVEVLQFLPGTGATVGSAITADERIGGVCFTGSTGTAKLINRTLANRDGAIIPLIAETGGQNAMVVDSTSQPEQVVNDVVSSSFTSAGQRCSALRVLFLQEDIADRVIEVLQGAMDELVIGNPSSVKTDVGPVIDATAKANLDAHIDHIKQVGKLIKQMPLPAGTENGHFVSPTAVEIDSIKVLEKEHFGPILHIIRYKAAELSQVINEINSTGFGLTLGIHSRNEGHALEVADKVNVGNVYINRNQIGAVVGVQPFGGQGLSGTGPKAGGPHYLTRFVTEKTRTNNITAIGGNATLLSLGDSEE</sequence>
<dbReference type="Gene3D" id="3.40.605.10">
    <property type="entry name" value="Aldehyde Dehydrogenase, Chain A, domain 1"/>
    <property type="match status" value="1"/>
</dbReference>
<dbReference type="EMBL" id="JAUOES010000007">
    <property type="protein sequence ID" value="MDT3280323.1"/>
    <property type="molecule type" value="Genomic_DNA"/>
</dbReference>
<comment type="catalytic activity">
    <reaction evidence="5">
        <text>L-proline + a quinone = (S)-1-pyrroline-5-carboxylate + a quinol + H(+)</text>
        <dbReference type="Rhea" id="RHEA:23784"/>
        <dbReference type="ChEBI" id="CHEBI:15378"/>
        <dbReference type="ChEBI" id="CHEBI:17388"/>
        <dbReference type="ChEBI" id="CHEBI:24646"/>
        <dbReference type="ChEBI" id="CHEBI:60039"/>
        <dbReference type="ChEBI" id="CHEBI:132124"/>
        <dbReference type="EC" id="1.5.5.2"/>
    </reaction>
</comment>
<dbReference type="Gene3D" id="3.20.20.220">
    <property type="match status" value="1"/>
</dbReference>
<dbReference type="InterPro" id="IPR029041">
    <property type="entry name" value="FAD-linked_oxidoreductase-like"/>
</dbReference>
<dbReference type="InterPro" id="IPR025703">
    <property type="entry name" value="Bifunct_PutA"/>
</dbReference>
<dbReference type="EC" id="1.2.1.88" evidence="5"/>
<comment type="pathway">
    <text evidence="5">Amino-acid degradation; L-proline degradation into L-glutamate; L-glutamate from L-proline: step 1/2.</text>
</comment>
<dbReference type="InterPro" id="IPR050485">
    <property type="entry name" value="Proline_metab_enzyme"/>
</dbReference>
<keyword evidence="5" id="KW-0274">FAD</keyword>
<comment type="function">
    <text evidence="5">Oxidizes proline to glutamate for use as a carbon and nitrogen source.</text>
</comment>
<comment type="catalytic activity">
    <reaction evidence="4 5">
        <text>L-glutamate 5-semialdehyde + NAD(+) + H2O = L-glutamate + NADH + 2 H(+)</text>
        <dbReference type="Rhea" id="RHEA:30235"/>
        <dbReference type="ChEBI" id="CHEBI:15377"/>
        <dbReference type="ChEBI" id="CHEBI:15378"/>
        <dbReference type="ChEBI" id="CHEBI:29985"/>
        <dbReference type="ChEBI" id="CHEBI:57540"/>
        <dbReference type="ChEBI" id="CHEBI:57945"/>
        <dbReference type="ChEBI" id="CHEBI:58066"/>
        <dbReference type="EC" id="1.2.1.88"/>
    </reaction>
</comment>
<keyword evidence="5" id="KW-0642">Proline metabolism</keyword>
<dbReference type="EC" id="1.5.5.2" evidence="5"/>
<dbReference type="Proteomes" id="UP001249505">
    <property type="component" value="Unassembled WGS sequence"/>
</dbReference>
<dbReference type="CDD" id="cd07125">
    <property type="entry name" value="ALDH_PutA-P5CDH"/>
    <property type="match status" value="1"/>
</dbReference>
<evidence type="ECO:0000256" key="1">
    <source>
        <dbReference type="ARBA" id="ARBA00004786"/>
    </source>
</evidence>
<comment type="similarity">
    <text evidence="5">In the N-terminal section; belongs to the proline dehydrogenase family.</text>
</comment>
<keyword evidence="2 5" id="KW-0560">Oxidoreductase</keyword>
<feature type="domain" description="Proline dehydrogenase" evidence="7">
    <location>
        <begin position="203"/>
        <end position="498"/>
    </location>
</feature>
<evidence type="ECO:0000256" key="3">
    <source>
        <dbReference type="ARBA" id="ARBA00023027"/>
    </source>
</evidence>
<keyword evidence="5" id="KW-0805">Transcription regulation</keyword>
<keyword evidence="5" id="KW-0804">Transcription</keyword>
<dbReference type="Gene3D" id="3.40.309.10">
    <property type="entry name" value="Aldehyde Dehydrogenase, Chain A, domain 2"/>
    <property type="match status" value="1"/>
</dbReference>
<dbReference type="PANTHER" id="PTHR42862:SF1">
    <property type="entry name" value="DELTA-1-PYRROLINE-5-CARBOXYLATE DEHYDROGENASE 2, ISOFORM A-RELATED"/>
    <property type="match status" value="1"/>
</dbReference>
<keyword evidence="5" id="KW-0285">Flavoprotein</keyword>
<dbReference type="SUPFAM" id="SSF81935">
    <property type="entry name" value="N-terminal domain of bifunctional PutA protein"/>
    <property type="match status" value="1"/>
</dbReference>
<evidence type="ECO:0000256" key="4">
    <source>
        <dbReference type="ARBA" id="ARBA00048142"/>
    </source>
</evidence>
<keyword evidence="3 5" id="KW-0520">NAD</keyword>
<dbReference type="SUPFAM" id="SSF53720">
    <property type="entry name" value="ALDH-like"/>
    <property type="match status" value="1"/>
</dbReference>
<reference evidence="9 10" key="1">
    <citation type="submission" date="2023-07" db="EMBL/GenBank/DDBJ databases">
        <title>Novel Shewanella species isolated from Baltic Sea sediments.</title>
        <authorList>
            <person name="Martin-Rodriguez A.J."/>
        </authorList>
    </citation>
    <scope>NUCLEOTIDE SEQUENCE [LARGE SCALE GENOMIC DNA]</scope>
    <source>
        <strain evidence="9 10">SP2S1-2</strain>
    </source>
</reference>
<dbReference type="Gene3D" id="1.20.5.460">
    <property type="entry name" value="Single helix bin"/>
    <property type="match status" value="1"/>
</dbReference>
<dbReference type="Pfam" id="PF14850">
    <property type="entry name" value="Pro_dh-DNA_bdg"/>
    <property type="match status" value="1"/>
</dbReference>
<dbReference type="PROSITE" id="PS00070">
    <property type="entry name" value="ALDEHYDE_DEHYDR_CYS"/>
    <property type="match status" value="1"/>
</dbReference>
<organism evidence="9 10">
    <name type="scientific">Shewanella scandinavica</name>
    <dbReference type="NCBI Taxonomy" id="3063538"/>
    <lineage>
        <taxon>Bacteria</taxon>
        <taxon>Pseudomonadati</taxon>
        <taxon>Pseudomonadota</taxon>
        <taxon>Gammaproteobacteria</taxon>
        <taxon>Alteromonadales</taxon>
        <taxon>Shewanellaceae</taxon>
        <taxon>Shewanella</taxon>
    </lineage>
</organism>
<dbReference type="InterPro" id="IPR016163">
    <property type="entry name" value="Ald_DH_C"/>
</dbReference>